<reference evidence="7" key="1">
    <citation type="submission" date="2005-10" db="EMBL/GenBank/DDBJ databases">
        <authorList>
            <person name="Loftus B.J."/>
            <person name="Nene V.M."/>
            <person name="Hannick L.I."/>
            <person name="Bidwell S."/>
            <person name="Haas B."/>
            <person name="Amedeo P."/>
            <person name="Orvis J."/>
            <person name="Wortman J.R."/>
            <person name="White O.R."/>
            <person name="Salzberg S."/>
            <person name="Shumway M."/>
            <person name="Koo H."/>
            <person name="Zhao Y."/>
            <person name="Holmes M."/>
            <person name="Miller J."/>
            <person name="Schatz M."/>
            <person name="Pop M."/>
            <person name="Pai G."/>
            <person name="Utterback T."/>
            <person name="Rogers Y.-H."/>
            <person name="Kravitz S."/>
            <person name="Fraser C.M."/>
        </authorList>
    </citation>
    <scope>NUCLEOTIDE SEQUENCE</scope>
    <source>
        <strain evidence="7">Liverpool</strain>
    </source>
</reference>
<feature type="compositionally biased region" description="Gly residues" evidence="5">
    <location>
        <begin position="374"/>
        <end position="389"/>
    </location>
</feature>
<feature type="compositionally biased region" description="Low complexity" evidence="5">
    <location>
        <begin position="193"/>
        <end position="219"/>
    </location>
</feature>
<dbReference type="Gene3D" id="3.10.20.230">
    <property type="entry name" value="Doublecortin domain"/>
    <property type="match status" value="1"/>
</dbReference>
<dbReference type="PaxDb" id="7159-AAEL014200-PA"/>
<name>Q16H03_AEDAE</name>
<keyword evidence="2" id="KW-0963">Cytoplasm</keyword>
<feature type="compositionally biased region" description="Low complexity" evidence="5">
    <location>
        <begin position="147"/>
        <end position="160"/>
    </location>
</feature>
<dbReference type="STRING" id="7159.Q16H03"/>
<protein>
    <submittedName>
        <fullName evidence="7">AAEL014200-PA</fullName>
    </submittedName>
</protein>
<dbReference type="FunFam" id="3.10.20.230:FF:000018">
    <property type="entry name" value="Echinoderm microtubule-associated protein-like CG42247"/>
    <property type="match status" value="1"/>
</dbReference>
<feature type="compositionally biased region" description="Low complexity" evidence="5">
    <location>
        <begin position="423"/>
        <end position="446"/>
    </location>
</feature>
<feature type="region of interest" description="Disordered" evidence="5">
    <location>
        <begin position="369"/>
        <end position="451"/>
    </location>
</feature>
<dbReference type="Pfam" id="PF03607">
    <property type="entry name" value="DCX"/>
    <property type="match status" value="1"/>
</dbReference>
<evidence type="ECO:0000259" key="6">
    <source>
        <dbReference type="PROSITE" id="PS50309"/>
    </source>
</evidence>
<dbReference type="AlphaFoldDB" id="Q16H03"/>
<dbReference type="InterPro" id="IPR036572">
    <property type="entry name" value="Doublecortin_dom_sf"/>
</dbReference>
<feature type="compositionally biased region" description="Low complexity" evidence="5">
    <location>
        <begin position="390"/>
        <end position="406"/>
    </location>
</feature>
<dbReference type="OMA" id="YRRENYH"/>
<evidence type="ECO:0000256" key="5">
    <source>
        <dbReference type="SAM" id="MobiDB-lite"/>
    </source>
</evidence>
<accession>Q16H03</accession>
<dbReference type="SUPFAM" id="SSF89837">
    <property type="entry name" value="Doublecortin (DC)"/>
    <property type="match status" value="1"/>
</dbReference>
<evidence type="ECO:0000313" key="8">
    <source>
        <dbReference type="Proteomes" id="UP000682892"/>
    </source>
</evidence>
<keyword evidence="4" id="KW-0206">Cytoskeleton</keyword>
<keyword evidence="3" id="KW-0677">Repeat</keyword>
<dbReference type="GO" id="GO:0035556">
    <property type="term" value="P:intracellular signal transduction"/>
    <property type="evidence" value="ECO:0007669"/>
    <property type="project" value="InterPro"/>
</dbReference>
<comment type="subcellular location">
    <subcellularLocation>
        <location evidence="1">Cytoplasm</location>
        <location evidence="1">Cytoskeleton</location>
    </subcellularLocation>
</comment>
<evidence type="ECO:0000256" key="3">
    <source>
        <dbReference type="ARBA" id="ARBA00022737"/>
    </source>
</evidence>
<gene>
    <name evidence="7" type="ORF">AaeL_AAEL014200</name>
</gene>
<dbReference type="eggNOG" id="KOG3757">
    <property type="taxonomic scope" value="Eukaryota"/>
</dbReference>
<evidence type="ECO:0000256" key="2">
    <source>
        <dbReference type="ARBA" id="ARBA00022490"/>
    </source>
</evidence>
<dbReference type="GO" id="GO:0008017">
    <property type="term" value="F:microtubule binding"/>
    <property type="evidence" value="ECO:0007669"/>
    <property type="project" value="UniProtKB-ARBA"/>
</dbReference>
<dbReference type="PhylomeDB" id="Q16H03"/>
<sequence length="584" mass="61775">MKRNSSASETVSSSEYYDEEDDLLVDGANEYQVAAPPPYVPIRSYDVNKQRYFSSRGNNYGHQNQQYGSAFVRRGSTSGFVDLRRPELPREWHGGGCEDSSYYRRENYHYYHHRNDPHSNFIIMSNESGADAERALKTPPNPGDGGTSTNTGAPTTTTGTAAGGGLLTASGENGLSSQVSGLQTTPSNGTFGANAAAPTLTQQQQQQAGDNNNNNSNGQKEAIESEPTAPPPPKPKPLIKSKGSVSPLPLKRATPAAAINKPTTPIREPNGNGNLDGSPLTDGNPLGPTESTGNGPPGSTSFRQPTNPNAPTRPLGGIKPRKGGWKARPDSDSFANNNFSPTDDDESGPVVPRNVNVNPVINSNVVVNRSKIGSSGGGAIGGGGRGGWGANQRRQVTSSSRVQSPSGAGGIPPGAPIVGSGGAAQVPPSMDNQSDQSSSQPQQPTTPVHPAVSIAARSTSRTDLSLENIPGPSGLLPHNPGVPGTIGGNPQSRYSNLSFWKARRVLFYRNGDPFFPGVEFRFKPGRDICTLEALLDKISARMDLPRGARYIFSMDGDRKYSLDELEDGSSYVVSSFKVFKVSTL</sequence>
<dbReference type="PROSITE" id="PS50309">
    <property type="entry name" value="DC"/>
    <property type="match status" value="1"/>
</dbReference>
<dbReference type="InterPro" id="IPR003533">
    <property type="entry name" value="Doublecortin_dom"/>
</dbReference>
<evidence type="ECO:0000256" key="4">
    <source>
        <dbReference type="ARBA" id="ARBA00023212"/>
    </source>
</evidence>
<feature type="compositionally biased region" description="Polar residues" evidence="5">
    <location>
        <begin position="289"/>
        <end position="310"/>
    </location>
</feature>
<reference evidence="7" key="2">
    <citation type="journal article" date="2007" name="Science">
        <title>Genome sequence of Aedes aegypti, a major arbovirus vector.</title>
        <authorList>
            <person name="Nene V."/>
            <person name="Wortman J.R."/>
            <person name="Lawson D."/>
            <person name="Haas B."/>
            <person name="Kodira C."/>
            <person name="Tu Z.J."/>
            <person name="Loftus B."/>
            <person name="Xi Z."/>
            <person name="Megy K."/>
            <person name="Grabherr M."/>
            <person name="Ren Q."/>
            <person name="Zdobnov E.M."/>
            <person name="Lobo N.F."/>
            <person name="Campbell K.S."/>
            <person name="Brown S.E."/>
            <person name="Bonaldo M.F."/>
            <person name="Zhu J."/>
            <person name="Sinkins S.P."/>
            <person name="Hogenkamp D.G."/>
            <person name="Amedeo P."/>
            <person name="Arensburger P."/>
            <person name="Atkinson P.W."/>
            <person name="Bidwell S."/>
            <person name="Biedler J."/>
            <person name="Birney E."/>
            <person name="Bruggner R.V."/>
            <person name="Costas J."/>
            <person name="Coy M.R."/>
            <person name="Crabtree J."/>
            <person name="Crawford M."/>
            <person name="Debruyn B."/>
            <person name="Decaprio D."/>
            <person name="Eiglmeier K."/>
            <person name="Eisenstadt E."/>
            <person name="El-Dorry H."/>
            <person name="Gelbart W.M."/>
            <person name="Gomes S.L."/>
            <person name="Hammond M."/>
            <person name="Hannick L.I."/>
            <person name="Hogan J.R."/>
            <person name="Holmes M.H."/>
            <person name="Jaffe D."/>
            <person name="Johnston J.S."/>
            <person name="Kennedy R.C."/>
            <person name="Koo H."/>
            <person name="Kravitz S."/>
            <person name="Kriventseva E.V."/>
            <person name="Kulp D."/>
            <person name="Labutti K."/>
            <person name="Lee E."/>
            <person name="Li S."/>
            <person name="Lovin D.D."/>
            <person name="Mao C."/>
            <person name="Mauceli E."/>
            <person name="Menck C.F."/>
            <person name="Miller J.R."/>
            <person name="Montgomery P."/>
            <person name="Mori A."/>
            <person name="Nascimento A.L."/>
            <person name="Naveira H.F."/>
            <person name="Nusbaum C."/>
            <person name="O'leary S."/>
            <person name="Orvis J."/>
            <person name="Pertea M."/>
            <person name="Quesneville H."/>
            <person name="Reidenbach K.R."/>
            <person name="Rogers Y.H."/>
            <person name="Roth C.W."/>
            <person name="Schneider J.R."/>
            <person name="Schatz M."/>
            <person name="Shumway M."/>
            <person name="Stanke M."/>
            <person name="Stinson E.O."/>
            <person name="Tubio J.M."/>
            <person name="Vanzee J.P."/>
            <person name="Verjovski-Almeida S."/>
            <person name="Werner D."/>
            <person name="White O."/>
            <person name="Wyder S."/>
            <person name="Zeng Q."/>
            <person name="Zhao Q."/>
            <person name="Zhao Y."/>
            <person name="Hill C.A."/>
            <person name="Raikhel A.S."/>
            <person name="Soares M.B."/>
            <person name="Knudson D.L."/>
            <person name="Lee N.H."/>
            <person name="Galagan J."/>
            <person name="Salzberg S.L."/>
            <person name="Paulsen I.T."/>
            <person name="Dimopoulos G."/>
            <person name="Collins F.H."/>
            <person name="Birren B."/>
            <person name="Fraser-Liggett C.M."/>
            <person name="Severson D.W."/>
        </authorList>
    </citation>
    <scope>NUCLEOTIDE SEQUENCE [LARGE SCALE GENOMIC DNA]</scope>
    <source>
        <strain evidence="7">Liverpool</strain>
    </source>
</reference>
<dbReference type="EMBL" id="CH478218">
    <property type="protein sequence ID" value="EAT33527.1"/>
    <property type="molecule type" value="Genomic_DNA"/>
</dbReference>
<feature type="domain" description="Doublecortin" evidence="6">
    <location>
        <begin position="503"/>
        <end position="584"/>
    </location>
</feature>
<dbReference type="GO" id="GO:0005856">
    <property type="term" value="C:cytoskeleton"/>
    <property type="evidence" value="ECO:0007669"/>
    <property type="project" value="UniProtKB-SubCell"/>
</dbReference>
<dbReference type="Proteomes" id="UP000682892">
    <property type="component" value="Unassembled WGS sequence"/>
</dbReference>
<proteinExistence type="predicted"/>
<reference evidence="7" key="3">
    <citation type="submission" date="2012-09" db="EMBL/GenBank/DDBJ databases">
        <authorList>
            <consortium name="VectorBase"/>
        </authorList>
    </citation>
    <scope>NUCLEOTIDE SEQUENCE</scope>
    <source>
        <strain evidence="7">Liverpool</strain>
    </source>
</reference>
<evidence type="ECO:0000256" key="1">
    <source>
        <dbReference type="ARBA" id="ARBA00004245"/>
    </source>
</evidence>
<evidence type="ECO:0000313" key="7">
    <source>
        <dbReference type="EMBL" id="EAT33527.1"/>
    </source>
</evidence>
<dbReference type="SMART" id="SM00537">
    <property type="entry name" value="DCX"/>
    <property type="match status" value="1"/>
</dbReference>
<feature type="compositionally biased region" description="Polar residues" evidence="5">
    <location>
        <begin position="173"/>
        <end position="191"/>
    </location>
</feature>
<organism evidence="7 8">
    <name type="scientific">Aedes aegypti</name>
    <name type="common">Yellowfever mosquito</name>
    <name type="synonym">Culex aegypti</name>
    <dbReference type="NCBI Taxonomy" id="7159"/>
    <lineage>
        <taxon>Eukaryota</taxon>
        <taxon>Metazoa</taxon>
        <taxon>Ecdysozoa</taxon>
        <taxon>Arthropoda</taxon>
        <taxon>Hexapoda</taxon>
        <taxon>Insecta</taxon>
        <taxon>Pterygota</taxon>
        <taxon>Neoptera</taxon>
        <taxon>Endopterygota</taxon>
        <taxon>Diptera</taxon>
        <taxon>Nematocera</taxon>
        <taxon>Culicoidea</taxon>
        <taxon>Culicidae</taxon>
        <taxon>Culicinae</taxon>
        <taxon>Aedini</taxon>
        <taxon>Aedes</taxon>
        <taxon>Stegomyia</taxon>
    </lineage>
</organism>
<dbReference type="HOGENOM" id="CLU_467098_0_0_1"/>
<feature type="region of interest" description="Disordered" evidence="5">
    <location>
        <begin position="133"/>
        <end position="355"/>
    </location>
</feature>
<dbReference type="VEuPathDB" id="VectorBase:AAEL012717"/>